<dbReference type="EMBL" id="CP006986">
    <property type="protein sequence ID" value="AIC28386.1"/>
    <property type="molecule type" value="Genomic_DNA"/>
</dbReference>
<dbReference type="OrthoDB" id="9813419at2"/>
<name>A0A060I9R6_RHIET</name>
<dbReference type="AlphaFoldDB" id="A0A060I9R6"/>
<accession>A0A060I9R6</accession>
<organism evidence="2 3">
    <name type="scientific">Rhizobium etli bv. mimosae str. IE4771</name>
    <dbReference type="NCBI Taxonomy" id="1432050"/>
    <lineage>
        <taxon>Bacteria</taxon>
        <taxon>Pseudomonadati</taxon>
        <taxon>Pseudomonadota</taxon>
        <taxon>Alphaproteobacteria</taxon>
        <taxon>Hyphomicrobiales</taxon>
        <taxon>Rhizobiaceae</taxon>
        <taxon>Rhizobium/Agrobacterium group</taxon>
        <taxon>Rhizobium</taxon>
    </lineage>
</organism>
<evidence type="ECO:0000313" key="3">
    <source>
        <dbReference type="Proteomes" id="UP000027180"/>
    </source>
</evidence>
<proteinExistence type="predicted"/>
<feature type="region of interest" description="Disordered" evidence="1">
    <location>
        <begin position="1"/>
        <end position="26"/>
    </location>
</feature>
<dbReference type="KEGG" id="rei:IE4771_CH03302"/>
<evidence type="ECO:0000256" key="1">
    <source>
        <dbReference type="SAM" id="MobiDB-lite"/>
    </source>
</evidence>
<dbReference type="Proteomes" id="UP000027180">
    <property type="component" value="Chromosome"/>
</dbReference>
<protein>
    <submittedName>
        <fullName evidence="2">Uncharacterized protein</fullName>
    </submittedName>
</protein>
<dbReference type="HOGENOM" id="CLU_172360_1_0_5"/>
<evidence type="ECO:0000313" key="2">
    <source>
        <dbReference type="EMBL" id="AIC28386.1"/>
    </source>
</evidence>
<reference evidence="2 3" key="1">
    <citation type="submission" date="2013-12" db="EMBL/GenBank/DDBJ databases">
        <title>Complete genome sequence of Rhizobium etli bv. mimosae IE4771.</title>
        <authorList>
            <person name="Bustos P."/>
            <person name="Santamaria R.I."/>
            <person name="Lozano L."/>
            <person name="Ormeno-Orrillo E."/>
            <person name="Rogel M.A."/>
            <person name="Romero D."/>
            <person name="Cevallos M.A."/>
            <person name="Martinez-Romero E."/>
            <person name="Gonzalez V."/>
        </authorList>
    </citation>
    <scope>NUCLEOTIDE SEQUENCE [LARGE SCALE GENOMIC DNA]</scope>
    <source>
        <strain evidence="2 3">IE4771</strain>
    </source>
</reference>
<dbReference type="RefSeq" id="WP_038690394.1">
    <property type="nucleotide sequence ID" value="NZ_CP006986.1"/>
</dbReference>
<gene>
    <name evidence="2" type="ORF">IE4771_CH03302</name>
</gene>
<sequence length="86" mass="10212">MAKIPGPPSFDGLKRRMAKHRAENPTRKKDHFVRQTYCLGLIDARAKAREWFDEYPKAAYWTEVESWRQLDGDRIEFTMRRLPSAD</sequence>